<dbReference type="SMART" id="SM00342">
    <property type="entry name" value="HTH_ARAC"/>
    <property type="match status" value="1"/>
</dbReference>
<keyword evidence="3" id="KW-0804">Transcription</keyword>
<dbReference type="PROSITE" id="PS01124">
    <property type="entry name" value="HTH_ARAC_FAMILY_2"/>
    <property type="match status" value="1"/>
</dbReference>
<protein>
    <submittedName>
        <fullName evidence="5">Helix-turn-helix transcriptional regulator</fullName>
    </submittedName>
</protein>
<gene>
    <name evidence="5" type="ORF">H9928_06945</name>
</gene>
<dbReference type="EMBL" id="JAHLFJ010000068">
    <property type="protein sequence ID" value="MBU3856271.1"/>
    <property type="molecule type" value="Genomic_DNA"/>
</dbReference>
<dbReference type="Pfam" id="PF12833">
    <property type="entry name" value="HTH_18"/>
    <property type="match status" value="1"/>
</dbReference>
<dbReference type="InterPro" id="IPR020449">
    <property type="entry name" value="Tscrpt_reg_AraC-type_HTH"/>
</dbReference>
<reference evidence="5" key="2">
    <citation type="submission" date="2021-04" db="EMBL/GenBank/DDBJ databases">
        <authorList>
            <person name="Gilroy R."/>
        </authorList>
    </citation>
    <scope>NUCLEOTIDE SEQUENCE</scope>
    <source>
        <strain evidence="5">8470</strain>
    </source>
</reference>
<evidence type="ECO:0000313" key="5">
    <source>
        <dbReference type="EMBL" id="MBU3856271.1"/>
    </source>
</evidence>
<dbReference type="Gene3D" id="1.10.10.60">
    <property type="entry name" value="Homeodomain-like"/>
    <property type="match status" value="2"/>
</dbReference>
<evidence type="ECO:0000259" key="4">
    <source>
        <dbReference type="PROSITE" id="PS01124"/>
    </source>
</evidence>
<dbReference type="InterPro" id="IPR009057">
    <property type="entry name" value="Homeodomain-like_sf"/>
</dbReference>
<keyword evidence="2" id="KW-0238">DNA-binding</keyword>
<evidence type="ECO:0000256" key="1">
    <source>
        <dbReference type="ARBA" id="ARBA00023015"/>
    </source>
</evidence>
<dbReference type="AlphaFoldDB" id="A0A948TMR5"/>
<keyword evidence="1" id="KW-0805">Transcription regulation</keyword>
<dbReference type="SUPFAM" id="SSF46689">
    <property type="entry name" value="Homeodomain-like"/>
    <property type="match status" value="1"/>
</dbReference>
<organism evidence="5 6">
    <name type="scientific">Candidatus Phocaeicola excrementipullorum</name>
    <dbReference type="NCBI Taxonomy" id="2838731"/>
    <lineage>
        <taxon>Bacteria</taxon>
        <taxon>Pseudomonadati</taxon>
        <taxon>Bacteroidota</taxon>
        <taxon>Bacteroidia</taxon>
        <taxon>Bacteroidales</taxon>
        <taxon>Bacteroidaceae</taxon>
        <taxon>Phocaeicola</taxon>
    </lineage>
</organism>
<dbReference type="InterPro" id="IPR018060">
    <property type="entry name" value="HTH_AraC"/>
</dbReference>
<dbReference type="GO" id="GO:0003700">
    <property type="term" value="F:DNA-binding transcription factor activity"/>
    <property type="evidence" value="ECO:0007669"/>
    <property type="project" value="InterPro"/>
</dbReference>
<dbReference type="PRINTS" id="PR00032">
    <property type="entry name" value="HTHARAC"/>
</dbReference>
<name>A0A948TMR5_9BACT</name>
<dbReference type="GO" id="GO:0043565">
    <property type="term" value="F:sequence-specific DNA binding"/>
    <property type="evidence" value="ECO:0007669"/>
    <property type="project" value="InterPro"/>
</dbReference>
<reference evidence="5" key="1">
    <citation type="journal article" date="2021" name="PeerJ">
        <title>Extensive microbial diversity within the chicken gut microbiome revealed by metagenomics and culture.</title>
        <authorList>
            <person name="Gilroy R."/>
            <person name="Ravi A."/>
            <person name="Getino M."/>
            <person name="Pursley I."/>
            <person name="Horton D.L."/>
            <person name="Alikhan N.F."/>
            <person name="Baker D."/>
            <person name="Gharbi K."/>
            <person name="Hall N."/>
            <person name="Watson M."/>
            <person name="Adriaenssens E.M."/>
            <person name="Foster-Nyarko E."/>
            <person name="Jarju S."/>
            <person name="Secka A."/>
            <person name="Antonio M."/>
            <person name="Oren A."/>
            <person name="Chaudhuri R.R."/>
            <person name="La Ragione R."/>
            <person name="Hildebrand F."/>
            <person name="Pallen M.J."/>
        </authorList>
    </citation>
    <scope>NUCLEOTIDE SEQUENCE</scope>
    <source>
        <strain evidence="5">8470</strain>
    </source>
</reference>
<comment type="caution">
    <text evidence="5">The sequence shown here is derived from an EMBL/GenBank/DDBJ whole genome shotgun (WGS) entry which is preliminary data.</text>
</comment>
<evidence type="ECO:0000256" key="3">
    <source>
        <dbReference type="ARBA" id="ARBA00023163"/>
    </source>
</evidence>
<evidence type="ECO:0000256" key="2">
    <source>
        <dbReference type="ARBA" id="ARBA00023125"/>
    </source>
</evidence>
<dbReference type="Proteomes" id="UP000784286">
    <property type="component" value="Unassembled WGS sequence"/>
</dbReference>
<proteinExistence type="predicted"/>
<dbReference type="PANTHER" id="PTHR43280">
    <property type="entry name" value="ARAC-FAMILY TRANSCRIPTIONAL REGULATOR"/>
    <property type="match status" value="1"/>
</dbReference>
<dbReference type="PANTHER" id="PTHR43280:SF32">
    <property type="entry name" value="TRANSCRIPTIONAL REGULATORY PROTEIN"/>
    <property type="match status" value="1"/>
</dbReference>
<accession>A0A948TMR5</accession>
<evidence type="ECO:0000313" key="6">
    <source>
        <dbReference type="Proteomes" id="UP000784286"/>
    </source>
</evidence>
<feature type="domain" description="HTH araC/xylS-type" evidence="4">
    <location>
        <begin position="191"/>
        <end position="296"/>
    </location>
</feature>
<sequence length="297" mass="34541">MKKVERVNIDAYNKYMGVETLHPLVSIIDFSKLSPIHSFLFNIDFYAVFLKEAKNGTLTYGRQYYDYQEGSIVCISPGQVIGAEATEEIFQPQGWGLLFHPDLIVGTPLATKMKKYTFFAYDVNEALHLSERERHIILDCFDKITEELNRPIDNHSQTLVCVYIELLLDYCTRFYERQFITRKKVNTDLLTRFEKLLHDYFNSRQPMQSGLPTVKYFASELCLSPNYFGDLIKKECGKSAQEYIQDTVISIAKDRLLDTSKSIGQVAEELGFQYLPYFSRLFKKKVRKTPGEYRLQG</sequence>